<dbReference type="Proteomes" id="UP000013520">
    <property type="component" value="Chromosome"/>
</dbReference>
<keyword evidence="2" id="KW-1185">Reference proteome</keyword>
<proteinExistence type="predicted"/>
<dbReference type="STRING" id="767817.Desgi_4356"/>
<dbReference type="KEGG" id="dgi:Desgi_4356"/>
<organism evidence="1 2">
    <name type="scientific">Desulfoscipio gibsoniae DSM 7213</name>
    <dbReference type="NCBI Taxonomy" id="767817"/>
    <lineage>
        <taxon>Bacteria</taxon>
        <taxon>Bacillati</taxon>
        <taxon>Bacillota</taxon>
        <taxon>Clostridia</taxon>
        <taxon>Eubacteriales</taxon>
        <taxon>Desulfallaceae</taxon>
        <taxon>Desulfoscipio</taxon>
    </lineage>
</organism>
<dbReference type="EMBL" id="CP003273">
    <property type="protein sequence ID" value="AGL03599.1"/>
    <property type="molecule type" value="Genomic_DNA"/>
</dbReference>
<evidence type="ECO:0000313" key="2">
    <source>
        <dbReference type="Proteomes" id="UP000013520"/>
    </source>
</evidence>
<gene>
    <name evidence="1" type="ORF">Desgi_4356</name>
</gene>
<evidence type="ECO:0000313" key="1">
    <source>
        <dbReference type="EMBL" id="AGL03599.1"/>
    </source>
</evidence>
<sequence>MYNTLINIYNSIHNIESKLNHLECKYPHIVKEDDATKVYNLLAELCEETNILGNLIDAFLQLNTPTLITINILLTNELNSNNNNKKVTEDLLIFKKIVEELILLKK</sequence>
<accession>R4KLQ5</accession>
<name>R4KLQ5_9FIRM</name>
<dbReference type="AlphaFoldDB" id="R4KLQ5"/>
<dbReference type="OrthoDB" id="9855167at2"/>
<dbReference type="HOGENOM" id="CLU_2218829_0_0_9"/>
<reference evidence="1 2" key="1">
    <citation type="submission" date="2012-01" db="EMBL/GenBank/DDBJ databases">
        <title>Complete sequence of Desulfotomaculum gibsoniae DSM 7213.</title>
        <authorList>
            <consortium name="US DOE Joint Genome Institute"/>
            <person name="Lucas S."/>
            <person name="Han J."/>
            <person name="Lapidus A."/>
            <person name="Cheng J.-F."/>
            <person name="Goodwin L."/>
            <person name="Pitluck S."/>
            <person name="Peters L."/>
            <person name="Ovchinnikova G."/>
            <person name="Teshima H."/>
            <person name="Detter J.C."/>
            <person name="Han C."/>
            <person name="Tapia R."/>
            <person name="Land M."/>
            <person name="Hauser L."/>
            <person name="Kyrpides N."/>
            <person name="Ivanova N."/>
            <person name="Pagani I."/>
            <person name="Parshina S."/>
            <person name="Plugge C."/>
            <person name="Muyzer G."/>
            <person name="Kuever J."/>
            <person name="Ivanova A."/>
            <person name="Nazina T."/>
            <person name="Klenk H.-P."/>
            <person name="Brambilla E."/>
            <person name="Spring S."/>
            <person name="Stams A.F."/>
            <person name="Woyke T."/>
        </authorList>
    </citation>
    <scope>NUCLEOTIDE SEQUENCE [LARGE SCALE GENOMIC DNA]</scope>
    <source>
        <strain evidence="1 2">DSM 7213</strain>
    </source>
</reference>
<dbReference type="RefSeq" id="WP_006521345.1">
    <property type="nucleotide sequence ID" value="NC_021184.1"/>
</dbReference>
<protein>
    <submittedName>
        <fullName evidence="1">Uncharacterized protein</fullName>
    </submittedName>
</protein>